<gene>
    <name evidence="1" type="ORF">S12H4_43552</name>
</gene>
<feature type="non-terminal residue" evidence="1">
    <location>
        <position position="80"/>
    </location>
</feature>
<proteinExistence type="predicted"/>
<sequence length="80" mass="9777">MYCPQCWWSDEWDAATFAREYDWQRPFLKQLKELFYEVPHMSLSVDYPSLENSEYVNYVGHIKNCYLIYGADYCENVYYS</sequence>
<organism evidence="1">
    <name type="scientific">marine sediment metagenome</name>
    <dbReference type="NCBI Taxonomy" id="412755"/>
    <lineage>
        <taxon>unclassified sequences</taxon>
        <taxon>metagenomes</taxon>
        <taxon>ecological metagenomes</taxon>
    </lineage>
</organism>
<dbReference type="AlphaFoldDB" id="X1V7Z6"/>
<accession>X1V7Z6</accession>
<dbReference type="EMBL" id="BARW01026739">
    <property type="protein sequence ID" value="GAJ08776.1"/>
    <property type="molecule type" value="Genomic_DNA"/>
</dbReference>
<evidence type="ECO:0000313" key="1">
    <source>
        <dbReference type="EMBL" id="GAJ08776.1"/>
    </source>
</evidence>
<comment type="caution">
    <text evidence="1">The sequence shown here is derived from an EMBL/GenBank/DDBJ whole genome shotgun (WGS) entry which is preliminary data.</text>
</comment>
<reference evidence="1" key="1">
    <citation type="journal article" date="2014" name="Front. Microbiol.">
        <title>High frequency of phylogenetically diverse reductive dehalogenase-homologous genes in deep subseafloor sedimentary metagenomes.</title>
        <authorList>
            <person name="Kawai M."/>
            <person name="Futagami T."/>
            <person name="Toyoda A."/>
            <person name="Takaki Y."/>
            <person name="Nishi S."/>
            <person name="Hori S."/>
            <person name="Arai W."/>
            <person name="Tsubouchi T."/>
            <person name="Morono Y."/>
            <person name="Uchiyama I."/>
            <person name="Ito T."/>
            <person name="Fujiyama A."/>
            <person name="Inagaki F."/>
            <person name="Takami H."/>
        </authorList>
    </citation>
    <scope>NUCLEOTIDE SEQUENCE</scope>
    <source>
        <strain evidence="1">Expedition CK06-06</strain>
    </source>
</reference>
<protein>
    <submittedName>
        <fullName evidence="1">Uncharacterized protein</fullName>
    </submittedName>
</protein>
<name>X1V7Z6_9ZZZZ</name>